<gene>
    <name evidence="2" type="ORF">PBY51_013725</name>
</gene>
<evidence type="ECO:0000313" key="2">
    <source>
        <dbReference type="EMBL" id="KAK5873081.1"/>
    </source>
</evidence>
<feature type="region of interest" description="Disordered" evidence="1">
    <location>
        <begin position="51"/>
        <end position="70"/>
    </location>
</feature>
<evidence type="ECO:0000256" key="1">
    <source>
        <dbReference type="SAM" id="MobiDB-lite"/>
    </source>
</evidence>
<reference evidence="2 3" key="2">
    <citation type="journal article" date="2023" name="Mol. Biol. Evol.">
        <title>Genomics of Secondarily Temperate Adaptation in the Only Non-Antarctic Icefish.</title>
        <authorList>
            <person name="Rivera-Colon A.G."/>
            <person name="Rayamajhi N."/>
            <person name="Minhas B.F."/>
            <person name="Madrigal G."/>
            <person name="Bilyk K.T."/>
            <person name="Yoon V."/>
            <person name="Hune M."/>
            <person name="Gregory S."/>
            <person name="Cheng C.H.C."/>
            <person name="Catchen J.M."/>
        </authorList>
    </citation>
    <scope>NUCLEOTIDE SEQUENCE [LARGE SCALE GENOMIC DNA]</scope>
    <source>
        <strain evidence="2">JMC-PN-2008</strain>
    </source>
</reference>
<feature type="compositionally biased region" description="Basic and acidic residues" evidence="1">
    <location>
        <begin position="15"/>
        <end position="33"/>
    </location>
</feature>
<dbReference type="EMBL" id="JAUZQC010000004">
    <property type="protein sequence ID" value="KAK5873081.1"/>
    <property type="molecule type" value="Genomic_DNA"/>
</dbReference>
<keyword evidence="3" id="KW-1185">Reference proteome</keyword>
<feature type="compositionally biased region" description="Gly residues" evidence="1">
    <location>
        <begin position="53"/>
        <end position="63"/>
    </location>
</feature>
<protein>
    <submittedName>
        <fullName evidence="2">Uncharacterized protein</fullName>
    </submittedName>
</protein>
<proteinExistence type="predicted"/>
<reference evidence="2 3" key="1">
    <citation type="journal article" date="2023" name="Genes (Basel)">
        <title>Chromosome-Level Genome Assembly and Circadian Gene Repertoire of the Patagonia Blennie Eleginops maclovinus-The Closest Ancestral Proxy of Antarctic Cryonotothenioids.</title>
        <authorList>
            <person name="Cheng C.C."/>
            <person name="Rivera-Colon A.G."/>
            <person name="Minhas B.F."/>
            <person name="Wilson L."/>
            <person name="Rayamajhi N."/>
            <person name="Vargas-Chacoff L."/>
            <person name="Catchen J.M."/>
        </authorList>
    </citation>
    <scope>NUCLEOTIDE SEQUENCE [LARGE SCALE GENOMIC DNA]</scope>
    <source>
        <strain evidence="2">JMC-PN-2008</strain>
    </source>
</reference>
<dbReference type="Proteomes" id="UP001346869">
    <property type="component" value="Unassembled WGS sequence"/>
</dbReference>
<evidence type="ECO:0000313" key="3">
    <source>
        <dbReference type="Proteomes" id="UP001346869"/>
    </source>
</evidence>
<accession>A0AAN7Y774</accession>
<organism evidence="2 3">
    <name type="scientific">Eleginops maclovinus</name>
    <name type="common">Patagonian blennie</name>
    <name type="synonym">Eleginus maclovinus</name>
    <dbReference type="NCBI Taxonomy" id="56733"/>
    <lineage>
        <taxon>Eukaryota</taxon>
        <taxon>Metazoa</taxon>
        <taxon>Chordata</taxon>
        <taxon>Craniata</taxon>
        <taxon>Vertebrata</taxon>
        <taxon>Euteleostomi</taxon>
        <taxon>Actinopterygii</taxon>
        <taxon>Neopterygii</taxon>
        <taxon>Teleostei</taxon>
        <taxon>Neoteleostei</taxon>
        <taxon>Acanthomorphata</taxon>
        <taxon>Eupercaria</taxon>
        <taxon>Perciformes</taxon>
        <taxon>Notothenioidei</taxon>
        <taxon>Eleginopidae</taxon>
        <taxon>Eleginops</taxon>
    </lineage>
</organism>
<comment type="caution">
    <text evidence="2">The sequence shown here is derived from an EMBL/GenBank/DDBJ whole genome shotgun (WGS) entry which is preliminary data.</text>
</comment>
<dbReference type="AlphaFoldDB" id="A0AAN7Y774"/>
<feature type="region of interest" description="Disordered" evidence="1">
    <location>
        <begin position="1"/>
        <end position="40"/>
    </location>
</feature>
<sequence length="70" mass="7560">MGDAMQGRALSHNENPVKNKGDFGGDIGRERGGRRAKGRREKRYWRWGVVETAGGGDDGGDGGTEAFSKH</sequence>
<name>A0AAN7Y774_ELEMC</name>